<proteinExistence type="predicted"/>
<evidence type="ECO:0000313" key="2">
    <source>
        <dbReference type="Proteomes" id="UP000044071"/>
    </source>
</evidence>
<name>A0A078L0F7_9GAMM</name>
<evidence type="ECO:0000313" key="1">
    <source>
        <dbReference type="EMBL" id="CDZ77529.1"/>
    </source>
</evidence>
<dbReference type="STRING" id="1034943.BN59_01812"/>
<keyword evidence="2" id="KW-1185">Reference proteome</keyword>
<gene>
    <name evidence="1" type="ORF">BN59_01812</name>
</gene>
<reference evidence="1 2" key="1">
    <citation type="submission" date="2014-06" db="EMBL/GenBank/DDBJ databases">
        <authorList>
            <person name="Urmite Genomes Urmite Genomes"/>
        </authorList>
    </citation>
    <scope>NUCLEOTIDE SEQUENCE [LARGE SCALE GENOMIC DNA]</scope>
</reference>
<organism evidence="1 2">
    <name type="scientific">Legionella massiliensis</name>
    <dbReference type="NCBI Taxonomy" id="1034943"/>
    <lineage>
        <taxon>Bacteria</taxon>
        <taxon>Pseudomonadati</taxon>
        <taxon>Pseudomonadota</taxon>
        <taxon>Gammaproteobacteria</taxon>
        <taxon>Legionellales</taxon>
        <taxon>Legionellaceae</taxon>
        <taxon>Legionella</taxon>
    </lineage>
</organism>
<accession>A0A078L0F7</accession>
<sequence>MTDEYTPKNLRHVERSETSPECQEIPHYIRDDGAFFLCFLQRGVKFYAPFGLRRHSCRLEA</sequence>
<dbReference type="AlphaFoldDB" id="A0A078L0F7"/>
<dbReference type="Proteomes" id="UP000044071">
    <property type="component" value="Unassembled WGS sequence"/>
</dbReference>
<protein>
    <submittedName>
        <fullName evidence="1">Uncharacterized protein</fullName>
    </submittedName>
</protein>
<dbReference type="EMBL" id="CCSB01000002">
    <property type="protein sequence ID" value="CDZ77529.1"/>
    <property type="molecule type" value="Genomic_DNA"/>
</dbReference>